<feature type="transmembrane region" description="Helical" evidence="7">
    <location>
        <begin position="358"/>
        <end position="379"/>
    </location>
</feature>
<keyword evidence="5 7" id="KW-1133">Transmembrane helix</keyword>
<gene>
    <name evidence="9" type="ORF">PGUG_05180</name>
</gene>
<dbReference type="GO" id="GO:0015189">
    <property type="term" value="F:L-lysine transmembrane transporter activity"/>
    <property type="evidence" value="ECO:0007669"/>
    <property type="project" value="EnsemblFungi"/>
</dbReference>
<dbReference type="PROSITE" id="PS50850">
    <property type="entry name" value="MFS"/>
    <property type="match status" value="1"/>
</dbReference>
<dbReference type="InterPro" id="IPR020846">
    <property type="entry name" value="MFS_dom"/>
</dbReference>
<feature type="transmembrane region" description="Helical" evidence="7">
    <location>
        <begin position="162"/>
        <end position="184"/>
    </location>
</feature>
<dbReference type="CDD" id="cd17502">
    <property type="entry name" value="MFS_Azr1_MDR_like"/>
    <property type="match status" value="1"/>
</dbReference>
<evidence type="ECO:0000256" key="4">
    <source>
        <dbReference type="ARBA" id="ARBA00022692"/>
    </source>
</evidence>
<organism evidence="9 10">
    <name type="scientific">Meyerozyma guilliermondii (strain ATCC 6260 / CBS 566 / DSM 6381 / JCM 1539 / NBRC 10279 / NRRL Y-324)</name>
    <name type="common">Yeast</name>
    <name type="synonym">Candida guilliermondii</name>
    <dbReference type="NCBI Taxonomy" id="294746"/>
    <lineage>
        <taxon>Eukaryota</taxon>
        <taxon>Fungi</taxon>
        <taxon>Dikarya</taxon>
        <taxon>Ascomycota</taxon>
        <taxon>Saccharomycotina</taxon>
        <taxon>Pichiomycetes</taxon>
        <taxon>Debaryomycetaceae</taxon>
        <taxon>Meyerozyma</taxon>
    </lineage>
</organism>
<dbReference type="EMBL" id="CH408161">
    <property type="protein sequence ID" value="EDK41082.2"/>
    <property type="molecule type" value="Genomic_DNA"/>
</dbReference>
<dbReference type="AlphaFoldDB" id="A5DPH9"/>
<keyword evidence="6 7" id="KW-0472">Membrane</keyword>
<dbReference type="GO" id="GO:0090517">
    <property type="term" value="P:L-lysine transmembrane import into vacuole"/>
    <property type="evidence" value="ECO:0007669"/>
    <property type="project" value="EnsemblFungi"/>
</dbReference>
<feature type="transmembrane region" description="Helical" evidence="7">
    <location>
        <begin position="190"/>
        <end position="208"/>
    </location>
</feature>
<dbReference type="OrthoDB" id="6770063at2759"/>
<dbReference type="InterPro" id="IPR036259">
    <property type="entry name" value="MFS_trans_sf"/>
</dbReference>
<protein>
    <recommendedName>
        <fullName evidence="8">Major facilitator superfamily (MFS) profile domain-containing protein</fullName>
    </recommendedName>
</protein>
<dbReference type="STRING" id="294746.A5DPH9"/>
<name>A5DPH9_PICGU</name>
<dbReference type="HOGENOM" id="CLU_000960_22_3_1"/>
<dbReference type="GO" id="GO:0015182">
    <property type="term" value="F:L-asparagine transmembrane transporter activity"/>
    <property type="evidence" value="ECO:0007669"/>
    <property type="project" value="EnsemblFungi"/>
</dbReference>
<reference evidence="9 10" key="1">
    <citation type="journal article" date="2009" name="Nature">
        <title>Evolution of pathogenicity and sexual reproduction in eight Candida genomes.</title>
        <authorList>
            <person name="Butler G."/>
            <person name="Rasmussen M.D."/>
            <person name="Lin M.F."/>
            <person name="Santos M.A."/>
            <person name="Sakthikumar S."/>
            <person name="Munro C.A."/>
            <person name="Rheinbay E."/>
            <person name="Grabherr M."/>
            <person name="Forche A."/>
            <person name="Reedy J.L."/>
            <person name="Agrafioti I."/>
            <person name="Arnaud M.B."/>
            <person name="Bates S."/>
            <person name="Brown A.J."/>
            <person name="Brunke S."/>
            <person name="Costanzo M.C."/>
            <person name="Fitzpatrick D.A."/>
            <person name="de Groot P.W."/>
            <person name="Harris D."/>
            <person name="Hoyer L.L."/>
            <person name="Hube B."/>
            <person name="Klis F.M."/>
            <person name="Kodira C."/>
            <person name="Lennard N."/>
            <person name="Logue M.E."/>
            <person name="Martin R."/>
            <person name="Neiman A.M."/>
            <person name="Nikolaou E."/>
            <person name="Quail M.A."/>
            <person name="Quinn J."/>
            <person name="Santos M.C."/>
            <person name="Schmitzberger F.F."/>
            <person name="Sherlock G."/>
            <person name="Shah P."/>
            <person name="Silverstein K.A."/>
            <person name="Skrzypek M.S."/>
            <person name="Soll D."/>
            <person name="Staggs R."/>
            <person name="Stansfield I."/>
            <person name="Stumpf M.P."/>
            <person name="Sudbery P.E."/>
            <person name="Srikantha T."/>
            <person name="Zeng Q."/>
            <person name="Berman J."/>
            <person name="Berriman M."/>
            <person name="Heitman J."/>
            <person name="Gow N.A."/>
            <person name="Lorenz M.C."/>
            <person name="Birren B.W."/>
            <person name="Kellis M."/>
            <person name="Cuomo C.A."/>
        </authorList>
    </citation>
    <scope>NUCLEOTIDE SEQUENCE [LARGE SCALE GENOMIC DNA]</scope>
    <source>
        <strain evidence="10">ATCC 6260 / CBS 566 / DSM 6381 / JCM 1539 / NBRC 10279 / NRRL Y-324</strain>
    </source>
</reference>
<dbReference type="Gene3D" id="1.20.1720.10">
    <property type="entry name" value="Multidrug resistance protein D"/>
    <property type="match status" value="1"/>
</dbReference>
<evidence type="ECO:0000313" key="10">
    <source>
        <dbReference type="Proteomes" id="UP000001997"/>
    </source>
</evidence>
<feature type="transmembrane region" description="Helical" evidence="7">
    <location>
        <begin position="129"/>
        <end position="150"/>
    </location>
</feature>
<evidence type="ECO:0000256" key="7">
    <source>
        <dbReference type="SAM" id="Phobius"/>
    </source>
</evidence>
<feature type="transmembrane region" description="Helical" evidence="7">
    <location>
        <begin position="495"/>
        <end position="517"/>
    </location>
</feature>
<keyword evidence="10" id="KW-1185">Reference proteome</keyword>
<proteinExistence type="inferred from homology"/>
<dbReference type="GO" id="GO:0012505">
    <property type="term" value="C:endomembrane system"/>
    <property type="evidence" value="ECO:0007669"/>
    <property type="project" value="UniProtKB-SubCell"/>
</dbReference>
<dbReference type="VEuPathDB" id="FungiDB:PGUG_05180"/>
<dbReference type="InterPro" id="IPR011701">
    <property type="entry name" value="MFS"/>
</dbReference>
<evidence type="ECO:0000256" key="1">
    <source>
        <dbReference type="ARBA" id="ARBA00004127"/>
    </source>
</evidence>
<comment type="subcellular location">
    <subcellularLocation>
        <location evidence="1">Endomembrane system</location>
        <topology evidence="1">Multi-pass membrane protein</topology>
    </subcellularLocation>
</comment>
<comment type="similarity">
    <text evidence="2">Belongs to the major facilitator superfamily.</text>
</comment>
<dbReference type="PANTHER" id="PTHR23501:SF191">
    <property type="entry name" value="VACUOLAR BASIC AMINO ACID TRANSPORTER 4"/>
    <property type="match status" value="1"/>
</dbReference>
<feature type="transmembrane region" description="Helical" evidence="7">
    <location>
        <begin position="254"/>
        <end position="275"/>
    </location>
</feature>
<evidence type="ECO:0000256" key="2">
    <source>
        <dbReference type="ARBA" id="ARBA00008335"/>
    </source>
</evidence>
<feature type="transmembrane region" description="Helical" evidence="7">
    <location>
        <begin position="331"/>
        <end position="351"/>
    </location>
</feature>
<evidence type="ECO:0000256" key="3">
    <source>
        <dbReference type="ARBA" id="ARBA00022448"/>
    </source>
</evidence>
<dbReference type="Pfam" id="PF07690">
    <property type="entry name" value="MFS_1"/>
    <property type="match status" value="1"/>
</dbReference>
<evidence type="ECO:0000313" key="9">
    <source>
        <dbReference type="EMBL" id="EDK41082.2"/>
    </source>
</evidence>
<dbReference type="GO" id="GO:1903714">
    <property type="term" value="P:isoleucine transmembrane transport"/>
    <property type="evidence" value="ECO:0007669"/>
    <property type="project" value="EnsemblFungi"/>
</dbReference>
<evidence type="ECO:0000259" key="8">
    <source>
        <dbReference type="PROSITE" id="PS50850"/>
    </source>
</evidence>
<dbReference type="FunCoup" id="A5DPH9">
    <property type="interactions" value="18"/>
</dbReference>
<feature type="transmembrane region" description="Helical" evidence="7">
    <location>
        <begin position="391"/>
        <end position="415"/>
    </location>
</feature>
<accession>A5DPH9</accession>
<dbReference type="GO" id="GO:0015188">
    <property type="term" value="F:L-isoleucine transmembrane transporter activity"/>
    <property type="evidence" value="ECO:0007669"/>
    <property type="project" value="EnsemblFungi"/>
</dbReference>
<keyword evidence="4 7" id="KW-0812">Transmembrane</keyword>
<dbReference type="Proteomes" id="UP000001997">
    <property type="component" value="Unassembled WGS sequence"/>
</dbReference>
<evidence type="ECO:0000256" key="6">
    <source>
        <dbReference type="ARBA" id="ARBA00023136"/>
    </source>
</evidence>
<feature type="transmembrane region" description="Helical" evidence="7">
    <location>
        <begin position="104"/>
        <end position="123"/>
    </location>
</feature>
<feature type="transmembrane region" description="Helical" evidence="7">
    <location>
        <begin position="295"/>
        <end position="319"/>
    </location>
</feature>
<dbReference type="SUPFAM" id="SSF103473">
    <property type="entry name" value="MFS general substrate transporter"/>
    <property type="match status" value="1"/>
</dbReference>
<sequence>MDENSSLIPDEDDITDSAKLQNDQTDFQNDFMSINKWAIIPSLWCGAFLAALDSTIITATYTVIGTEFKKSEQASWIATLYMLSSSAFQPLYGGLSDMFGRKIVLVYANAIFLLGSFGCYLAQTMTQLLVARVVAGIGGAGLGTLSSIIVSDLVPLKERSTYNGFANLVFGIGQVIGAPVGGYLADSLGWRYAFLIQCPITAISILIIHYRVRLPVKSSARARLRDIDFVGSIFLIGAVILALLALQFSKSRGASQITLLTLCCSICCFMLTFYVESVVQNPIISIKVLLSRNPLLSGLTNFFGYMGFFSITFNIPLFLQVIHDEPASKAGSRLITSVVGMCVGSLTAGVITRKTKRYYELVVLGVICEIVGSVLVSTFSQETASWKFQLYLFPSGLGHGLVLSSTLMAIISSVKKSEQAKATSMSYLFRVLGSAFGVSLTSTLNSFLLRKWLTVALENIPGNKQITDKVMHSFLDIRNLPQGIRSLVKQEFAGMLHTSFSLVILIEFVSLSFAVFIKQYSLDR</sequence>
<dbReference type="RefSeq" id="XP_001482160.2">
    <property type="nucleotide sequence ID" value="XM_001482110.1"/>
</dbReference>
<feature type="transmembrane region" description="Helical" evidence="7">
    <location>
        <begin position="229"/>
        <end position="248"/>
    </location>
</feature>
<feature type="transmembrane region" description="Helical" evidence="7">
    <location>
        <begin position="73"/>
        <end position="92"/>
    </location>
</feature>
<dbReference type="GO" id="GO:1990591">
    <property type="term" value="P:asparagine transmembrane import into vacuole"/>
    <property type="evidence" value="ECO:0007669"/>
    <property type="project" value="EnsemblFungi"/>
</dbReference>
<dbReference type="KEGG" id="pgu:PGUG_05180"/>
<dbReference type="InParanoid" id="A5DPH9"/>
<evidence type="ECO:0000256" key="5">
    <source>
        <dbReference type="ARBA" id="ARBA00022989"/>
    </source>
</evidence>
<feature type="domain" description="Major facilitator superfamily (MFS) profile" evidence="8">
    <location>
        <begin position="39"/>
        <end position="522"/>
    </location>
</feature>
<feature type="transmembrane region" description="Helical" evidence="7">
    <location>
        <begin position="427"/>
        <end position="449"/>
    </location>
</feature>
<feature type="transmembrane region" description="Helical" evidence="7">
    <location>
        <begin position="37"/>
        <end position="61"/>
    </location>
</feature>
<dbReference type="GO" id="GO:0000329">
    <property type="term" value="C:fungal-type vacuole membrane"/>
    <property type="evidence" value="ECO:0007669"/>
    <property type="project" value="EnsemblFungi"/>
</dbReference>
<dbReference type="Gene3D" id="1.20.1250.20">
    <property type="entry name" value="MFS general substrate transporter like domains"/>
    <property type="match status" value="1"/>
</dbReference>
<dbReference type="OMA" id="PLMPWHI"/>
<dbReference type="PANTHER" id="PTHR23501">
    <property type="entry name" value="MAJOR FACILITATOR SUPERFAMILY"/>
    <property type="match status" value="1"/>
</dbReference>
<dbReference type="eggNOG" id="KOG0254">
    <property type="taxonomic scope" value="Eukaryota"/>
</dbReference>
<dbReference type="GeneID" id="5124383"/>
<keyword evidence="3" id="KW-0813">Transport</keyword>